<sequence length="94" mass="10835">YHVIHKKVYEWFDISFDEFGRTYCFSALLEFICHQGLRSSMSMDLKFHLNTDKEIVKKLPTSKLPIICFGNGSPYLQYVSNSSLTGLSIPHLNS</sequence>
<feature type="non-terminal residue" evidence="1">
    <location>
        <position position="1"/>
    </location>
</feature>
<evidence type="ECO:0000313" key="1">
    <source>
        <dbReference type="EMBL" id="KAF5189857.1"/>
    </source>
</evidence>
<evidence type="ECO:0000313" key="2">
    <source>
        <dbReference type="Proteomes" id="UP000554482"/>
    </source>
</evidence>
<dbReference type="Proteomes" id="UP000554482">
    <property type="component" value="Unassembled WGS sequence"/>
</dbReference>
<comment type="caution">
    <text evidence="1">The sequence shown here is derived from an EMBL/GenBank/DDBJ whole genome shotgun (WGS) entry which is preliminary data.</text>
</comment>
<gene>
    <name evidence="1" type="ORF">FRX31_020556</name>
</gene>
<keyword evidence="2" id="KW-1185">Reference proteome</keyword>
<organism evidence="1 2">
    <name type="scientific">Thalictrum thalictroides</name>
    <name type="common">Rue-anemone</name>
    <name type="synonym">Anemone thalictroides</name>
    <dbReference type="NCBI Taxonomy" id="46969"/>
    <lineage>
        <taxon>Eukaryota</taxon>
        <taxon>Viridiplantae</taxon>
        <taxon>Streptophyta</taxon>
        <taxon>Embryophyta</taxon>
        <taxon>Tracheophyta</taxon>
        <taxon>Spermatophyta</taxon>
        <taxon>Magnoliopsida</taxon>
        <taxon>Ranunculales</taxon>
        <taxon>Ranunculaceae</taxon>
        <taxon>Thalictroideae</taxon>
        <taxon>Thalictrum</taxon>
    </lineage>
</organism>
<reference evidence="1 2" key="1">
    <citation type="submission" date="2020-06" db="EMBL/GenBank/DDBJ databases">
        <title>Transcriptomic and genomic resources for Thalictrum thalictroides and T. hernandezii: Facilitating candidate gene discovery in an emerging model plant lineage.</title>
        <authorList>
            <person name="Arias T."/>
            <person name="Riano-Pachon D.M."/>
            <person name="Di Stilio V.S."/>
        </authorList>
    </citation>
    <scope>NUCLEOTIDE SEQUENCE [LARGE SCALE GENOMIC DNA]</scope>
    <source>
        <strain evidence="2">cv. WT478/WT964</strain>
        <tissue evidence="1">Leaves</tissue>
    </source>
</reference>
<protein>
    <submittedName>
        <fullName evidence="1">Uncharacterized protein</fullName>
    </submittedName>
</protein>
<proteinExistence type="predicted"/>
<name>A0A7J6VYT5_THATH</name>
<dbReference type="AlphaFoldDB" id="A0A7J6VYT5"/>
<accession>A0A7J6VYT5</accession>
<dbReference type="EMBL" id="JABWDY010024928">
    <property type="protein sequence ID" value="KAF5189857.1"/>
    <property type="molecule type" value="Genomic_DNA"/>
</dbReference>